<reference evidence="2 3" key="1">
    <citation type="journal article" date="2017" name="G3 (Bethesda)">
        <title>The Physical Genome Mapping of Anopheles albimanus Corrected Scaffold Misassemblies and Identified Interarm Rearrangements in Genus Anopheles.</title>
        <authorList>
            <person name="Artemov G.N."/>
            <person name="Peery A.N."/>
            <person name="Jiang X."/>
            <person name="Tu Z."/>
            <person name="Stegniy V.N."/>
            <person name="Sharakhova M.V."/>
            <person name="Sharakhov I.V."/>
        </authorList>
    </citation>
    <scope>NUCLEOTIDE SEQUENCE [LARGE SCALE GENOMIC DNA]</scope>
    <source>
        <strain evidence="2 3">ALBI9_A</strain>
    </source>
</reference>
<feature type="compositionally biased region" description="Polar residues" evidence="1">
    <location>
        <begin position="82"/>
        <end position="91"/>
    </location>
</feature>
<protein>
    <submittedName>
        <fullName evidence="2">Uncharacterized protein</fullName>
    </submittedName>
</protein>
<keyword evidence="3" id="KW-1185">Reference proteome</keyword>
<feature type="region of interest" description="Disordered" evidence="1">
    <location>
        <begin position="40"/>
        <end position="110"/>
    </location>
</feature>
<dbReference type="AlphaFoldDB" id="A0A182FMD3"/>
<dbReference type="Proteomes" id="UP000069272">
    <property type="component" value="Chromosome X"/>
</dbReference>
<reference evidence="2" key="2">
    <citation type="submission" date="2022-08" db="UniProtKB">
        <authorList>
            <consortium name="EnsemblMetazoa"/>
        </authorList>
    </citation>
    <scope>IDENTIFICATION</scope>
    <source>
        <strain evidence="2">STECLA/ALBI9_A</strain>
    </source>
</reference>
<evidence type="ECO:0000313" key="3">
    <source>
        <dbReference type="Proteomes" id="UP000069272"/>
    </source>
</evidence>
<evidence type="ECO:0000313" key="2">
    <source>
        <dbReference type="EnsemblMetazoa" id="AALB007693-PA"/>
    </source>
</evidence>
<proteinExistence type="predicted"/>
<organism evidence="2 3">
    <name type="scientific">Anopheles albimanus</name>
    <name type="common">New world malaria mosquito</name>
    <dbReference type="NCBI Taxonomy" id="7167"/>
    <lineage>
        <taxon>Eukaryota</taxon>
        <taxon>Metazoa</taxon>
        <taxon>Ecdysozoa</taxon>
        <taxon>Arthropoda</taxon>
        <taxon>Hexapoda</taxon>
        <taxon>Insecta</taxon>
        <taxon>Pterygota</taxon>
        <taxon>Neoptera</taxon>
        <taxon>Endopterygota</taxon>
        <taxon>Diptera</taxon>
        <taxon>Nematocera</taxon>
        <taxon>Culicoidea</taxon>
        <taxon>Culicidae</taxon>
        <taxon>Anophelinae</taxon>
        <taxon>Anopheles</taxon>
    </lineage>
</organism>
<dbReference type="VEuPathDB" id="VectorBase:AALB20_035389"/>
<dbReference type="VEuPathDB" id="VectorBase:AALB007693"/>
<evidence type="ECO:0000256" key="1">
    <source>
        <dbReference type="SAM" id="MobiDB-lite"/>
    </source>
</evidence>
<dbReference type="EnsemblMetazoa" id="AALB007693-RA">
    <property type="protein sequence ID" value="AALB007693-PA"/>
    <property type="gene ID" value="AALB007693"/>
</dbReference>
<accession>A0A182FMD3</accession>
<sequence>MEPPSFFIERLLGVWQGSAPAAGGERPVKDGCACVCPPPERTSPLDQPCMDGGWPDGRDGVSRTSATDEVDVLDVDDRRSPANEQPNCRPQSTRDRAGQPTGYSDYTGQPVPFASASASASALASWLYQRQHTPPPHLAPRSGKPIRDWHLRQLELRTLAGDETAYAGQHGKC</sequence>
<name>A0A182FMD3_ANOAL</name>